<proteinExistence type="predicted"/>
<keyword evidence="4" id="KW-1185">Reference proteome</keyword>
<name>A0A5C5WF27_9BACT</name>
<dbReference type="Pfam" id="PF17930">
    <property type="entry name" value="LpxI_N"/>
    <property type="match status" value="1"/>
</dbReference>
<organism evidence="3 4">
    <name type="scientific">Rubripirellula amarantea</name>
    <dbReference type="NCBI Taxonomy" id="2527999"/>
    <lineage>
        <taxon>Bacteria</taxon>
        <taxon>Pseudomonadati</taxon>
        <taxon>Planctomycetota</taxon>
        <taxon>Planctomycetia</taxon>
        <taxon>Pirellulales</taxon>
        <taxon>Pirellulaceae</taxon>
        <taxon>Rubripirellula</taxon>
    </lineage>
</organism>
<dbReference type="Gene3D" id="3.40.140.80">
    <property type="match status" value="1"/>
</dbReference>
<evidence type="ECO:0000259" key="1">
    <source>
        <dbReference type="Pfam" id="PF06230"/>
    </source>
</evidence>
<dbReference type="AlphaFoldDB" id="A0A5C5WF27"/>
<comment type="caution">
    <text evidence="3">The sequence shown here is derived from an EMBL/GenBank/DDBJ whole genome shotgun (WGS) entry which is preliminary data.</text>
</comment>
<sequence length="356" mass="38754">MEKSQTQMSQSKSKIMRNDAKGYWPRRGHVILSQRASQDPLPPVGLIAGWGRFPVEVAEALVRDGRRVACVAIRGHASSELESICDHVWWSGIGKLGGHIAYFRRSGVQDVTMAGKIFKAEVLYGGSLWLRHFPDLTCLRTFGPHLFGRRRDARDDSLLTAVVNTYDRMGMTIRSATDLAPELLMKRSQLSGGKISTSLQSDIETGWHVAKQMGGMDIGQTITIKDGTVLAVEAIEGTDACIKRTGELCRRGGWTLVKVSKPDQDMRFDVPTIGPQTIQMVRQAGGKAIVVEAEKTIIVDREVTLQAAKDAGITLVAFDDASLSTNNGSNPEVSSSETNCGSIDGQANIFKQPKAA</sequence>
<gene>
    <name evidence="3" type="ORF">Pla22_44430</name>
</gene>
<evidence type="ECO:0000259" key="2">
    <source>
        <dbReference type="Pfam" id="PF17930"/>
    </source>
</evidence>
<dbReference type="InterPro" id="IPR053174">
    <property type="entry name" value="LpxI"/>
</dbReference>
<dbReference type="PANTHER" id="PTHR39962">
    <property type="entry name" value="BLL4848 PROTEIN"/>
    <property type="match status" value="1"/>
</dbReference>
<reference evidence="3 4" key="1">
    <citation type="submission" date="2019-02" db="EMBL/GenBank/DDBJ databases">
        <title>Deep-cultivation of Planctomycetes and their phenomic and genomic characterization uncovers novel biology.</title>
        <authorList>
            <person name="Wiegand S."/>
            <person name="Jogler M."/>
            <person name="Boedeker C."/>
            <person name="Pinto D."/>
            <person name="Vollmers J."/>
            <person name="Rivas-Marin E."/>
            <person name="Kohn T."/>
            <person name="Peeters S.H."/>
            <person name="Heuer A."/>
            <person name="Rast P."/>
            <person name="Oberbeckmann S."/>
            <person name="Bunk B."/>
            <person name="Jeske O."/>
            <person name="Meyerdierks A."/>
            <person name="Storesund J.E."/>
            <person name="Kallscheuer N."/>
            <person name="Luecker S."/>
            <person name="Lage O.M."/>
            <person name="Pohl T."/>
            <person name="Merkel B.J."/>
            <person name="Hornburger P."/>
            <person name="Mueller R.-W."/>
            <person name="Bruemmer F."/>
            <person name="Labrenz M."/>
            <person name="Spormann A.M."/>
            <person name="Op Den Camp H."/>
            <person name="Overmann J."/>
            <person name="Amann R."/>
            <person name="Jetten M.S.M."/>
            <person name="Mascher T."/>
            <person name="Medema M.H."/>
            <person name="Devos D.P."/>
            <person name="Kaster A.-K."/>
            <person name="Ovreas L."/>
            <person name="Rohde M."/>
            <person name="Galperin M.Y."/>
            <person name="Jogler C."/>
        </authorList>
    </citation>
    <scope>NUCLEOTIDE SEQUENCE [LARGE SCALE GENOMIC DNA]</scope>
    <source>
        <strain evidence="3 4">Pla22</strain>
    </source>
</reference>
<evidence type="ECO:0008006" key="5">
    <source>
        <dbReference type="Google" id="ProtNLM"/>
    </source>
</evidence>
<dbReference type="PANTHER" id="PTHR39962:SF1">
    <property type="entry name" value="LPXI FAMILY PROTEIN"/>
    <property type="match status" value="1"/>
</dbReference>
<protein>
    <recommendedName>
        <fullName evidence="5">DUF1009 domain-containing protein</fullName>
    </recommendedName>
</protein>
<evidence type="ECO:0000313" key="4">
    <source>
        <dbReference type="Proteomes" id="UP000316598"/>
    </source>
</evidence>
<dbReference type="Gene3D" id="3.40.50.20">
    <property type="match status" value="1"/>
</dbReference>
<feature type="domain" description="LpxI C-terminal" evidence="1">
    <location>
        <begin position="189"/>
        <end position="316"/>
    </location>
</feature>
<dbReference type="Proteomes" id="UP000316598">
    <property type="component" value="Unassembled WGS sequence"/>
</dbReference>
<accession>A0A5C5WF27</accession>
<dbReference type="InterPro" id="IPR043167">
    <property type="entry name" value="LpxI_C_sf"/>
</dbReference>
<feature type="domain" description="LpxI N-terminal" evidence="2">
    <location>
        <begin position="44"/>
        <end position="183"/>
    </location>
</feature>
<evidence type="ECO:0000313" key="3">
    <source>
        <dbReference type="EMBL" id="TWT49250.1"/>
    </source>
</evidence>
<dbReference type="Pfam" id="PF06230">
    <property type="entry name" value="LpxI_C"/>
    <property type="match status" value="1"/>
</dbReference>
<dbReference type="InterPro" id="IPR041255">
    <property type="entry name" value="LpxI_N"/>
</dbReference>
<dbReference type="EMBL" id="SJPI01000003">
    <property type="protein sequence ID" value="TWT49250.1"/>
    <property type="molecule type" value="Genomic_DNA"/>
</dbReference>
<dbReference type="InterPro" id="IPR010415">
    <property type="entry name" value="LpxI_C"/>
</dbReference>